<protein>
    <submittedName>
        <fullName evidence="1">Uncharacterized protein</fullName>
    </submittedName>
</protein>
<evidence type="ECO:0000313" key="2">
    <source>
        <dbReference type="Proteomes" id="UP000028990"/>
    </source>
</evidence>
<gene>
    <name evidence="1" type="ORF">H920_07150</name>
</gene>
<sequence>MQLIQARWPFISWSQESHCMLGQQGERPGQPGRSRSNSSKILEELFFLTLKPVVDNSGHSPHCGPRVTLSSALEERRYNWMRRKSLGTGEGHRQVKMKLLKNCGKDVANSNQRISPVN</sequence>
<dbReference type="AlphaFoldDB" id="A0A091DGZ3"/>
<evidence type="ECO:0000313" key="1">
    <source>
        <dbReference type="EMBL" id="KFO31409.1"/>
    </source>
</evidence>
<dbReference type="Proteomes" id="UP000028990">
    <property type="component" value="Unassembled WGS sequence"/>
</dbReference>
<accession>A0A091DGZ3</accession>
<dbReference type="EMBL" id="KN122282">
    <property type="protein sequence ID" value="KFO31409.1"/>
    <property type="molecule type" value="Genomic_DNA"/>
</dbReference>
<reference evidence="1 2" key="1">
    <citation type="submission" date="2013-11" db="EMBL/GenBank/DDBJ databases">
        <title>The Damaraland mole rat (Fukomys damarensis) genome and evolution of African mole rats.</title>
        <authorList>
            <person name="Gladyshev V.N."/>
            <person name="Fang X."/>
        </authorList>
    </citation>
    <scope>NUCLEOTIDE SEQUENCE [LARGE SCALE GENOMIC DNA]</scope>
    <source>
        <tissue evidence="1">Liver</tissue>
    </source>
</reference>
<name>A0A091DGZ3_FUKDA</name>
<keyword evidence="2" id="KW-1185">Reference proteome</keyword>
<organism evidence="1 2">
    <name type="scientific">Fukomys damarensis</name>
    <name type="common">Damaraland mole rat</name>
    <name type="synonym">Cryptomys damarensis</name>
    <dbReference type="NCBI Taxonomy" id="885580"/>
    <lineage>
        <taxon>Eukaryota</taxon>
        <taxon>Metazoa</taxon>
        <taxon>Chordata</taxon>
        <taxon>Craniata</taxon>
        <taxon>Vertebrata</taxon>
        <taxon>Euteleostomi</taxon>
        <taxon>Mammalia</taxon>
        <taxon>Eutheria</taxon>
        <taxon>Euarchontoglires</taxon>
        <taxon>Glires</taxon>
        <taxon>Rodentia</taxon>
        <taxon>Hystricomorpha</taxon>
        <taxon>Bathyergidae</taxon>
        <taxon>Fukomys</taxon>
    </lineage>
</organism>
<proteinExistence type="predicted"/>